<feature type="compositionally biased region" description="Polar residues" evidence="1">
    <location>
        <begin position="91"/>
        <end position="102"/>
    </location>
</feature>
<protein>
    <submittedName>
        <fullName evidence="2 3">Uncharacterized protein</fullName>
    </submittedName>
</protein>
<feature type="compositionally biased region" description="Low complexity" evidence="1">
    <location>
        <begin position="31"/>
        <end position="46"/>
    </location>
</feature>
<evidence type="ECO:0000313" key="4">
    <source>
        <dbReference type="Proteomes" id="UP000030765"/>
    </source>
</evidence>
<keyword evidence="4" id="KW-1185">Reference proteome</keyword>
<dbReference type="Proteomes" id="UP000030765">
    <property type="component" value="Unassembled WGS sequence"/>
</dbReference>
<reference evidence="2 4" key="1">
    <citation type="journal article" date="2014" name="BMC Genomics">
        <title>Genome sequence of Anopheles sinensis provides insight into genetics basis of mosquito competence for malaria parasites.</title>
        <authorList>
            <person name="Zhou D."/>
            <person name="Zhang D."/>
            <person name="Ding G."/>
            <person name="Shi L."/>
            <person name="Hou Q."/>
            <person name="Ye Y."/>
            <person name="Xu Y."/>
            <person name="Zhou H."/>
            <person name="Xiong C."/>
            <person name="Li S."/>
            <person name="Yu J."/>
            <person name="Hong S."/>
            <person name="Yu X."/>
            <person name="Zou P."/>
            <person name="Chen C."/>
            <person name="Chang X."/>
            <person name="Wang W."/>
            <person name="Lv Y."/>
            <person name="Sun Y."/>
            <person name="Ma L."/>
            <person name="Shen B."/>
            <person name="Zhu C."/>
        </authorList>
    </citation>
    <scope>NUCLEOTIDE SEQUENCE [LARGE SCALE GENOMIC DNA]</scope>
</reference>
<accession>A0A084VFW8</accession>
<name>A0A084VFW8_ANOSI</name>
<dbReference type="AlphaFoldDB" id="A0A084VFW8"/>
<dbReference type="EMBL" id="KE524803">
    <property type="protein sequence ID" value="KFB36862.1"/>
    <property type="molecule type" value="Genomic_DNA"/>
</dbReference>
<feature type="region of interest" description="Disordered" evidence="1">
    <location>
        <begin position="77"/>
        <end position="102"/>
    </location>
</feature>
<evidence type="ECO:0000313" key="3">
    <source>
        <dbReference type="EnsemblMetazoa" id="ASIC004034-PA"/>
    </source>
</evidence>
<evidence type="ECO:0000313" key="2">
    <source>
        <dbReference type="EMBL" id="KFB36862.1"/>
    </source>
</evidence>
<sequence length="102" mass="12144">MHSFDWKSKHHQKKQQLKPQRKSRKLKASFLIAAPGAPQQQLLQHPVGETRPARHNTNRLLQAQQRQQQHSARILTYPQQRRYDQQQRTQCSSSYRNLHSVK</sequence>
<feature type="compositionally biased region" description="Basic residues" evidence="1">
    <location>
        <begin position="8"/>
        <end position="27"/>
    </location>
</feature>
<proteinExistence type="predicted"/>
<dbReference type="EnsemblMetazoa" id="ASIC004034-RA">
    <property type="protein sequence ID" value="ASIC004034-PA"/>
    <property type="gene ID" value="ASIC004034"/>
</dbReference>
<evidence type="ECO:0000256" key="1">
    <source>
        <dbReference type="SAM" id="MobiDB-lite"/>
    </source>
</evidence>
<organism evidence="2">
    <name type="scientific">Anopheles sinensis</name>
    <name type="common">Mosquito</name>
    <dbReference type="NCBI Taxonomy" id="74873"/>
    <lineage>
        <taxon>Eukaryota</taxon>
        <taxon>Metazoa</taxon>
        <taxon>Ecdysozoa</taxon>
        <taxon>Arthropoda</taxon>
        <taxon>Hexapoda</taxon>
        <taxon>Insecta</taxon>
        <taxon>Pterygota</taxon>
        <taxon>Neoptera</taxon>
        <taxon>Endopterygota</taxon>
        <taxon>Diptera</taxon>
        <taxon>Nematocera</taxon>
        <taxon>Culicoidea</taxon>
        <taxon>Culicidae</taxon>
        <taxon>Anophelinae</taxon>
        <taxon>Anopheles</taxon>
    </lineage>
</organism>
<dbReference type="EMBL" id="ATLV01012538">
    <property type="status" value="NOT_ANNOTATED_CDS"/>
    <property type="molecule type" value="Genomic_DNA"/>
</dbReference>
<dbReference type="VEuPathDB" id="VectorBase:ASIC004034"/>
<gene>
    <name evidence="2" type="ORF">ZHAS_00004034</name>
</gene>
<feature type="region of interest" description="Disordered" evidence="1">
    <location>
        <begin position="1"/>
        <end position="55"/>
    </location>
</feature>
<reference evidence="3" key="2">
    <citation type="submission" date="2020-05" db="UniProtKB">
        <authorList>
            <consortium name="EnsemblMetazoa"/>
        </authorList>
    </citation>
    <scope>IDENTIFICATION</scope>
</reference>